<evidence type="ECO:0000313" key="2">
    <source>
        <dbReference type="Proteomes" id="UP000253083"/>
    </source>
</evidence>
<gene>
    <name evidence="1" type="ORF">DFR28_102452</name>
</gene>
<evidence type="ECO:0000313" key="1">
    <source>
        <dbReference type="EMBL" id="RBP51033.1"/>
    </source>
</evidence>
<proteinExistence type="predicted"/>
<dbReference type="AlphaFoldDB" id="A0A395JJS2"/>
<evidence type="ECO:0008006" key="3">
    <source>
        <dbReference type="Google" id="ProtNLM"/>
    </source>
</evidence>
<protein>
    <recommendedName>
        <fullName evidence="3">Transposase</fullName>
    </recommendedName>
</protein>
<name>A0A395JJS2_9GAMM</name>
<dbReference type="InParanoid" id="A0A395JJS2"/>
<accession>A0A395JJS2</accession>
<dbReference type="EMBL" id="QNRT01000002">
    <property type="protein sequence ID" value="RBP51033.1"/>
    <property type="molecule type" value="Genomic_DNA"/>
</dbReference>
<comment type="caution">
    <text evidence="1">The sequence shown here is derived from an EMBL/GenBank/DDBJ whole genome shotgun (WGS) entry which is preliminary data.</text>
</comment>
<organism evidence="1 2">
    <name type="scientific">Arenicella xantha</name>
    <dbReference type="NCBI Taxonomy" id="644221"/>
    <lineage>
        <taxon>Bacteria</taxon>
        <taxon>Pseudomonadati</taxon>
        <taxon>Pseudomonadota</taxon>
        <taxon>Gammaproteobacteria</taxon>
        <taxon>Arenicellales</taxon>
        <taxon>Arenicellaceae</taxon>
        <taxon>Arenicella</taxon>
    </lineage>
</organism>
<dbReference type="Proteomes" id="UP000253083">
    <property type="component" value="Unassembled WGS sequence"/>
</dbReference>
<keyword evidence="2" id="KW-1185">Reference proteome</keyword>
<reference evidence="1 2" key="1">
    <citation type="submission" date="2018-06" db="EMBL/GenBank/DDBJ databases">
        <title>Genomic Encyclopedia of Type Strains, Phase IV (KMG-IV): sequencing the most valuable type-strain genomes for metagenomic binning, comparative biology and taxonomic classification.</title>
        <authorList>
            <person name="Goeker M."/>
        </authorList>
    </citation>
    <scope>NUCLEOTIDE SEQUENCE [LARGE SCALE GENOMIC DNA]</scope>
    <source>
        <strain evidence="1 2">DSM 24032</strain>
    </source>
</reference>
<sequence length="75" mass="8623">MPPVALRLQKFRDLFSGKLDEAVFNDIRVTTQRGLILGTDEFRAQVAELLGREGAHCPRGRPTKKRPLFYLELRL</sequence>